<accession>A0A9P0G449</accession>
<comment type="similarity">
    <text evidence="1">Belongs to the SNF7 family.</text>
</comment>
<proteinExistence type="inferred from homology"/>
<dbReference type="GO" id="GO:0005771">
    <property type="term" value="C:multivesicular body"/>
    <property type="evidence" value="ECO:0007669"/>
    <property type="project" value="TreeGrafter"/>
</dbReference>
<gene>
    <name evidence="3" type="ORF">BEMITA_LOCUS3349</name>
</gene>
<keyword evidence="4" id="KW-1185">Reference proteome</keyword>
<dbReference type="GO" id="GO:0032511">
    <property type="term" value="P:late endosome to vacuole transport via multivesicular body sorting pathway"/>
    <property type="evidence" value="ECO:0007669"/>
    <property type="project" value="TreeGrafter"/>
</dbReference>
<evidence type="ECO:0000256" key="2">
    <source>
        <dbReference type="SAM" id="Coils"/>
    </source>
</evidence>
<dbReference type="PANTHER" id="PTHR22761:SF21">
    <property type="entry name" value="CHARGED MULTIVESICULAR BODY PROTEIN 7"/>
    <property type="match status" value="1"/>
</dbReference>
<dbReference type="AlphaFoldDB" id="A0A9P0G449"/>
<sequence length="424" mass="48503">MDPAKSRTFEYPDFWTDAERMNALYAPFRNRNVNPLNFDTKLDFWKKMIEKWCLFQSNPLFSIKDIQTFFQRDTRRPLCLALVVDDLLKNKEIKSVDEFLQETPPEQSWSGWAVHSLVKSPARWAFTKLKTNVFASNSTVQEDTEFVHLPSLKVLAENLLKSVEFDHLYDIEELKDVMKNEQPFSLTIVNLIVHYLSLQSKAIKTVLDGKTLVKFVSDKGGQSLTISKEEEATYTLQSQERFLIENIEQLEMEKENLVKEAKSYLDRGLRKLAKVHLRKKMELEKTIEKRVLILENIQSLMSRVKEVDSNSQVFDTYQQGVFALESKIKEAGLNIDKIDDTMGKIEQALEDNDEIESTLSKVINSPSDAEYEAELAALLLDELAPVPDHSPTHLPSSLIGNQVEDMGTSEVAHKPKKVAAEATG</sequence>
<dbReference type="Pfam" id="PF03357">
    <property type="entry name" value="Snf7"/>
    <property type="match status" value="1"/>
</dbReference>
<organism evidence="3 4">
    <name type="scientific">Bemisia tabaci</name>
    <name type="common">Sweetpotato whitefly</name>
    <name type="synonym">Aleurodes tabaci</name>
    <dbReference type="NCBI Taxonomy" id="7038"/>
    <lineage>
        <taxon>Eukaryota</taxon>
        <taxon>Metazoa</taxon>
        <taxon>Ecdysozoa</taxon>
        <taxon>Arthropoda</taxon>
        <taxon>Hexapoda</taxon>
        <taxon>Insecta</taxon>
        <taxon>Pterygota</taxon>
        <taxon>Neoptera</taxon>
        <taxon>Paraneoptera</taxon>
        <taxon>Hemiptera</taxon>
        <taxon>Sternorrhyncha</taxon>
        <taxon>Aleyrodoidea</taxon>
        <taxon>Aleyrodidae</taxon>
        <taxon>Aleyrodinae</taxon>
        <taxon>Bemisia</taxon>
    </lineage>
</organism>
<feature type="coiled-coil region" evidence="2">
    <location>
        <begin position="240"/>
        <end position="267"/>
    </location>
</feature>
<dbReference type="InterPro" id="IPR005024">
    <property type="entry name" value="Snf7_fam"/>
</dbReference>
<evidence type="ECO:0008006" key="5">
    <source>
        <dbReference type="Google" id="ProtNLM"/>
    </source>
</evidence>
<protein>
    <recommendedName>
        <fullName evidence="5">Charged multivesicular body protein 7</fullName>
    </recommendedName>
</protein>
<reference evidence="3" key="1">
    <citation type="submission" date="2021-12" db="EMBL/GenBank/DDBJ databases">
        <authorList>
            <person name="King R."/>
        </authorList>
    </citation>
    <scope>NUCLEOTIDE SEQUENCE</scope>
</reference>
<name>A0A9P0G449_BEMTA</name>
<dbReference type="GO" id="GO:0000815">
    <property type="term" value="C:ESCRT III complex"/>
    <property type="evidence" value="ECO:0007669"/>
    <property type="project" value="TreeGrafter"/>
</dbReference>
<dbReference type="EMBL" id="OU963863">
    <property type="protein sequence ID" value="CAH0765075.1"/>
    <property type="molecule type" value="Genomic_DNA"/>
</dbReference>
<dbReference type="Proteomes" id="UP001152759">
    <property type="component" value="Chromosome 2"/>
</dbReference>
<evidence type="ECO:0000256" key="1">
    <source>
        <dbReference type="ARBA" id="ARBA00006190"/>
    </source>
</evidence>
<keyword evidence="2" id="KW-0175">Coiled coil</keyword>
<dbReference type="PANTHER" id="PTHR22761">
    <property type="entry name" value="CHARGED MULTIVESICULAR BODY PROTEIN"/>
    <property type="match status" value="1"/>
</dbReference>
<dbReference type="GO" id="GO:0009898">
    <property type="term" value="C:cytoplasmic side of plasma membrane"/>
    <property type="evidence" value="ECO:0007669"/>
    <property type="project" value="TreeGrafter"/>
</dbReference>
<dbReference type="Pfam" id="PF25880">
    <property type="entry name" value="WHD_CHMP7_1st"/>
    <property type="match status" value="1"/>
</dbReference>
<evidence type="ECO:0000313" key="4">
    <source>
        <dbReference type="Proteomes" id="UP001152759"/>
    </source>
</evidence>
<dbReference type="Gene3D" id="6.10.140.1230">
    <property type="match status" value="1"/>
</dbReference>
<feature type="coiled-coil region" evidence="2">
    <location>
        <begin position="338"/>
        <end position="365"/>
    </location>
</feature>
<evidence type="ECO:0000313" key="3">
    <source>
        <dbReference type="EMBL" id="CAH0765075.1"/>
    </source>
</evidence>
<dbReference type="GO" id="GO:0006900">
    <property type="term" value="P:vesicle budding from membrane"/>
    <property type="evidence" value="ECO:0007669"/>
    <property type="project" value="TreeGrafter"/>
</dbReference>
<dbReference type="KEGG" id="btab:109031806"/>